<evidence type="ECO:0000313" key="2">
    <source>
        <dbReference type="Proteomes" id="UP000521872"/>
    </source>
</evidence>
<accession>A0A8H4R4U6</accession>
<gene>
    <name evidence="1" type="ORF">D9613_009453</name>
</gene>
<sequence>MKTSLPPELLCAVFLMNATDDAVGMKQRIQNTLAASHVSQAWRKLLLGSSYIWSRLIYVHHQQRDREVEMMYEILRRSRKASLRVHAVLRIRRKGGKYKDLLANVLSEHWPRIERLEMKFLGIMREPRTNHFLRQLMRPSPFLRVCHIEIPVGWSIGFAPENQIEFSPPLFANAAPNLRYLRSDYLPIATSAPYLSGLTTLITTANTRFTSSVSEMLHLLSTLPQLVHLQLFHAMSKTLPNTDRISPSLVQLPHLKYLAVKGVATGCLALIDGIQCPPRCLVNCNAYFDSPSGETEGETEDVTAIAEQLYSKTFLRNTKRKHFGALDWLFVYLGDKGPGITLADKWCFQGTETSLDFEPRMSSAGNIFSLSLSCSDHYRPDSREAELRFMRSILSSTFIRNVMTLRLRARGGYWHSNYPSLLKCLTENATDVRVLEADPDTLDSILDVWPKVELVASHPTIFPFPRLEVLSCCFDDYAELVTPDYRDLTPIINFCEQNRKRAGGDVTTLNLYTRHPRYWDRVIKQVMMANDHLNILRGVSIRFHEPHESSEPISWDSIDSDSDGEY</sequence>
<dbReference type="Proteomes" id="UP000521872">
    <property type="component" value="Unassembled WGS sequence"/>
</dbReference>
<evidence type="ECO:0000313" key="1">
    <source>
        <dbReference type="EMBL" id="KAF4622443.1"/>
    </source>
</evidence>
<evidence type="ECO:0008006" key="3">
    <source>
        <dbReference type="Google" id="ProtNLM"/>
    </source>
</evidence>
<proteinExistence type="predicted"/>
<protein>
    <recommendedName>
        <fullName evidence="3">F-box domain-containing protein</fullName>
    </recommendedName>
</protein>
<name>A0A8H4R4U6_9AGAR</name>
<keyword evidence="2" id="KW-1185">Reference proteome</keyword>
<comment type="caution">
    <text evidence="1">The sequence shown here is derived from an EMBL/GenBank/DDBJ whole genome shotgun (WGS) entry which is preliminary data.</text>
</comment>
<organism evidence="1 2">
    <name type="scientific">Agrocybe pediades</name>
    <dbReference type="NCBI Taxonomy" id="84607"/>
    <lineage>
        <taxon>Eukaryota</taxon>
        <taxon>Fungi</taxon>
        <taxon>Dikarya</taxon>
        <taxon>Basidiomycota</taxon>
        <taxon>Agaricomycotina</taxon>
        <taxon>Agaricomycetes</taxon>
        <taxon>Agaricomycetidae</taxon>
        <taxon>Agaricales</taxon>
        <taxon>Agaricineae</taxon>
        <taxon>Strophariaceae</taxon>
        <taxon>Agrocybe</taxon>
    </lineage>
</organism>
<dbReference type="SUPFAM" id="SSF52047">
    <property type="entry name" value="RNI-like"/>
    <property type="match status" value="1"/>
</dbReference>
<dbReference type="AlphaFoldDB" id="A0A8H4R4U6"/>
<dbReference type="EMBL" id="JAACJL010000002">
    <property type="protein sequence ID" value="KAF4622443.1"/>
    <property type="molecule type" value="Genomic_DNA"/>
</dbReference>
<reference evidence="1 2" key="1">
    <citation type="submission" date="2019-12" db="EMBL/GenBank/DDBJ databases">
        <authorList>
            <person name="Floudas D."/>
            <person name="Bentzer J."/>
            <person name="Ahren D."/>
            <person name="Johansson T."/>
            <person name="Persson P."/>
            <person name="Tunlid A."/>
        </authorList>
    </citation>
    <scope>NUCLEOTIDE SEQUENCE [LARGE SCALE GENOMIC DNA]</scope>
    <source>
        <strain evidence="1 2">CBS 102.39</strain>
    </source>
</reference>